<sequence length="207" mass="23812">MVIIVQQGQRIELTTRETDLSRILVGLGWDPVATSACEKNQPPDSDDDAGPPLIQPIDCDASVLMLNAERKLRRKEDIIYYRNLRSLCKSVQHMGDSRTGEQHEDDEQILIDLKLIPPAIHTLLFVVTIYDCETRRQDFSFIRNAYIRIVNLANRHEIMRFKLTDPYVCKTALIVGEIFRMQDDWKFGAIGEGTEDTSLFEIARRFA</sequence>
<dbReference type="Gene3D" id="2.60.60.30">
    <property type="entry name" value="sav2460 like domains"/>
    <property type="match status" value="1"/>
</dbReference>
<dbReference type="InterPro" id="IPR003325">
    <property type="entry name" value="TerD"/>
</dbReference>
<reference evidence="2" key="1">
    <citation type="submission" date="2019-11" db="EMBL/GenBank/DDBJ databases">
        <title>Microbial mats filling the niche in hypersaline microbial mats.</title>
        <authorList>
            <person name="Wong H.L."/>
            <person name="Macleod F.I."/>
            <person name="White R.A. III"/>
            <person name="Burns B.P."/>
        </authorList>
    </citation>
    <scope>NUCLEOTIDE SEQUENCE</scope>
    <source>
        <strain evidence="2">Rbin_158</strain>
    </source>
</reference>
<name>A0A9D5JYU8_9BACT</name>
<gene>
    <name evidence="2" type="ORF">GF339_18815</name>
</gene>
<evidence type="ECO:0000313" key="2">
    <source>
        <dbReference type="EMBL" id="MBD3326643.1"/>
    </source>
</evidence>
<dbReference type="InterPro" id="IPR051324">
    <property type="entry name" value="Stress/Tellurium_Resist"/>
</dbReference>
<dbReference type="EMBL" id="WJJP01000612">
    <property type="protein sequence ID" value="MBD3326643.1"/>
    <property type="molecule type" value="Genomic_DNA"/>
</dbReference>
<organism evidence="2 3">
    <name type="scientific">candidate division KSB3 bacterium</name>
    <dbReference type="NCBI Taxonomy" id="2044937"/>
    <lineage>
        <taxon>Bacteria</taxon>
        <taxon>candidate division KSB3</taxon>
    </lineage>
</organism>
<accession>A0A9D5JYU8</accession>
<dbReference type="CDD" id="cd06974">
    <property type="entry name" value="TerD_like"/>
    <property type="match status" value="1"/>
</dbReference>
<dbReference type="Pfam" id="PF02342">
    <property type="entry name" value="TerD"/>
    <property type="match status" value="1"/>
</dbReference>
<protein>
    <submittedName>
        <fullName evidence="2">TerD family protein</fullName>
    </submittedName>
</protein>
<dbReference type="Proteomes" id="UP000649604">
    <property type="component" value="Unassembled WGS sequence"/>
</dbReference>
<proteinExistence type="predicted"/>
<dbReference type="PANTHER" id="PTHR32097">
    <property type="entry name" value="CAMP-BINDING PROTEIN 1-RELATED"/>
    <property type="match status" value="1"/>
</dbReference>
<evidence type="ECO:0000259" key="1">
    <source>
        <dbReference type="Pfam" id="PF02342"/>
    </source>
</evidence>
<feature type="domain" description="TerD" evidence="1">
    <location>
        <begin position="1"/>
        <end position="206"/>
    </location>
</feature>
<dbReference type="AlphaFoldDB" id="A0A9D5JYU8"/>
<dbReference type="PANTHER" id="PTHR32097:SF15">
    <property type="entry name" value="STRESS RESPONSE PROTEIN SCP2"/>
    <property type="match status" value="1"/>
</dbReference>
<evidence type="ECO:0000313" key="3">
    <source>
        <dbReference type="Proteomes" id="UP000649604"/>
    </source>
</evidence>
<comment type="caution">
    <text evidence="2">The sequence shown here is derived from an EMBL/GenBank/DDBJ whole genome shotgun (WGS) entry which is preliminary data.</text>
</comment>